<evidence type="ECO:0000313" key="3">
    <source>
        <dbReference type="Proteomes" id="UP000249614"/>
    </source>
</evidence>
<reference evidence="2 3" key="1">
    <citation type="submission" date="2016-05" db="EMBL/GenBank/DDBJ databases">
        <authorList>
            <person name="Lavstsen T."/>
            <person name="Jespersen J.S."/>
        </authorList>
    </citation>
    <scope>NUCLEOTIDE SEQUENCE [LARGE SCALE GENOMIC DNA]</scope>
    <source>
        <strain evidence="2 3">SM-5815</strain>
    </source>
</reference>
<evidence type="ECO:0000256" key="1">
    <source>
        <dbReference type="SAM" id="Phobius"/>
    </source>
</evidence>
<feature type="transmembrane region" description="Helical" evidence="1">
    <location>
        <begin position="118"/>
        <end position="138"/>
    </location>
</feature>
<evidence type="ECO:0000313" key="2">
    <source>
        <dbReference type="EMBL" id="PZS87460.1"/>
    </source>
</evidence>
<sequence length="223" mass="23967">MDEPMASAATRFCRICGPGPILLVLQVVALLAVALAAGFFHYRVGLLLEPVDEACGGPDPAARMQVAEQLLARSTALAPWQPLQWIPMAGVVLALLGAMSISVYRLGRLSGRLRRANWGLMALHAAILALAVRALHLYDMAWTSVAKLSPAACLVELGGQGRLPLAQAQRVVFEILTHEHAPLLRNPDDLALVLAALMLMAMAAGFMLWRAIVRERQAQPSSP</sequence>
<accession>A0A2W6HVE1</accession>
<feature type="transmembrane region" description="Helical" evidence="1">
    <location>
        <begin position="190"/>
        <end position="209"/>
    </location>
</feature>
<keyword evidence="1" id="KW-0812">Transmembrane</keyword>
<keyword evidence="1" id="KW-1133">Transmembrane helix</keyword>
<feature type="transmembrane region" description="Helical" evidence="1">
    <location>
        <begin position="21"/>
        <end position="42"/>
    </location>
</feature>
<gene>
    <name evidence="2" type="ORF">A7X83_17270</name>
</gene>
<name>A0A2W6HVE1_STEMA</name>
<dbReference type="AlphaFoldDB" id="A0A2W6HVE1"/>
<dbReference type="EMBL" id="LXXM01000230">
    <property type="protein sequence ID" value="PZS87460.1"/>
    <property type="molecule type" value="Genomic_DNA"/>
</dbReference>
<evidence type="ECO:0008006" key="4">
    <source>
        <dbReference type="Google" id="ProtNLM"/>
    </source>
</evidence>
<dbReference type="Proteomes" id="UP000249614">
    <property type="component" value="Unassembled WGS sequence"/>
</dbReference>
<protein>
    <recommendedName>
        <fullName evidence="4">Transmembrane protein</fullName>
    </recommendedName>
</protein>
<keyword evidence="1" id="KW-0472">Membrane</keyword>
<proteinExistence type="predicted"/>
<feature type="transmembrane region" description="Helical" evidence="1">
    <location>
        <begin position="85"/>
        <end position="106"/>
    </location>
</feature>
<organism evidence="2 3">
    <name type="scientific">Stenotrophomonas maltophilia</name>
    <name type="common">Pseudomonas maltophilia</name>
    <name type="synonym">Xanthomonas maltophilia</name>
    <dbReference type="NCBI Taxonomy" id="40324"/>
    <lineage>
        <taxon>Bacteria</taxon>
        <taxon>Pseudomonadati</taxon>
        <taxon>Pseudomonadota</taxon>
        <taxon>Gammaproteobacteria</taxon>
        <taxon>Lysobacterales</taxon>
        <taxon>Lysobacteraceae</taxon>
        <taxon>Stenotrophomonas</taxon>
        <taxon>Stenotrophomonas maltophilia group</taxon>
    </lineage>
</organism>
<comment type="caution">
    <text evidence="2">The sequence shown here is derived from an EMBL/GenBank/DDBJ whole genome shotgun (WGS) entry which is preliminary data.</text>
</comment>